<dbReference type="EMBL" id="BMQA01000011">
    <property type="protein sequence ID" value="GGJ23563.1"/>
    <property type="molecule type" value="Genomic_DNA"/>
</dbReference>
<evidence type="ECO:0000256" key="5">
    <source>
        <dbReference type="ARBA" id="ARBA00022857"/>
    </source>
</evidence>
<protein>
    <recommendedName>
        <fullName evidence="9">Baeyer-Villiger monooxygenase</fullName>
    </recommendedName>
</protein>
<evidence type="ECO:0000256" key="3">
    <source>
        <dbReference type="ARBA" id="ARBA00022630"/>
    </source>
</evidence>
<comment type="cofactor">
    <cofactor evidence="1">
        <name>FAD</name>
        <dbReference type="ChEBI" id="CHEBI:57692"/>
    </cofactor>
</comment>
<keyword evidence="11" id="KW-1185">Reference proteome</keyword>
<sequence length="508" mass="55784">MAEHEHVRVAVIGSGFGGLGAAVRLRREGITDFVVLERADGVGGTWRDNSYPGCACDVPSHLYSFSFAPNPDWPRTFSGQDHIRAYLERVADVFHLRPHLRFDSEVKLMSWDTQKLRWNIETSSGALSADIVVSATGPLSDPKIPEIPGLDSFPGKVFHSARWDHDYDLRGKRVAMVGTGASAIQIVPSIQPLVSRMTLFQRTPPWVMPRVDRAITGAERWLHQRLPFTAQARRGLLWGIRELQVQAFTKHPDELGLVEQLAKRNMARAIKNPALRARLTPGYRIGCKRILLSNTYYPTLAQPNVDVVASGLTEVRGSTLVAADGSEAEVDAIVFGTGFHVTDMPIAERVVGAEGVTLAESWKDGMQALRGASAAGFPNWMTIIGPNTGLGNSSMILMIESQLNYMADYVRQLGVLGGRAAFDARPAAVQAWNHKVQERMKRTVWNTGGCTSWYLDANGRNVTVWPGTTTEFRRATRRVDLAEYDVLRAPALETGASALDGSQVGVEA</sequence>
<dbReference type="AlphaFoldDB" id="A0A917NRQ7"/>
<evidence type="ECO:0000313" key="10">
    <source>
        <dbReference type="EMBL" id="GGJ23563.1"/>
    </source>
</evidence>
<evidence type="ECO:0000256" key="4">
    <source>
        <dbReference type="ARBA" id="ARBA00022827"/>
    </source>
</evidence>
<keyword evidence="7 10" id="KW-0503">Monooxygenase</keyword>
<accession>A0A917NRQ7</accession>
<keyword evidence="5" id="KW-0521">NADP</keyword>
<dbReference type="PRINTS" id="PR00469">
    <property type="entry name" value="PNDRDTASEII"/>
</dbReference>
<evidence type="ECO:0000256" key="6">
    <source>
        <dbReference type="ARBA" id="ARBA00023002"/>
    </source>
</evidence>
<evidence type="ECO:0000313" key="11">
    <source>
        <dbReference type="Proteomes" id="UP000657574"/>
    </source>
</evidence>
<reference evidence="10" key="1">
    <citation type="journal article" date="2014" name="Int. J. Syst. Evol. Microbiol.">
        <title>Complete genome sequence of Corynebacterium casei LMG S-19264T (=DSM 44701T), isolated from a smear-ripened cheese.</title>
        <authorList>
            <consortium name="US DOE Joint Genome Institute (JGI-PGF)"/>
            <person name="Walter F."/>
            <person name="Albersmeier A."/>
            <person name="Kalinowski J."/>
            <person name="Ruckert C."/>
        </authorList>
    </citation>
    <scope>NUCLEOTIDE SEQUENCE</scope>
    <source>
        <strain evidence="10">JCM 3086</strain>
    </source>
</reference>
<dbReference type="GO" id="GO:0050661">
    <property type="term" value="F:NADP binding"/>
    <property type="evidence" value="ECO:0007669"/>
    <property type="project" value="InterPro"/>
</dbReference>
<keyword evidence="6" id="KW-0560">Oxidoreductase</keyword>
<name>A0A917NRQ7_9ACTN</name>
<dbReference type="InterPro" id="IPR051209">
    <property type="entry name" value="FAD-bind_Monooxygenase_sf"/>
</dbReference>
<dbReference type="Proteomes" id="UP000657574">
    <property type="component" value="Unassembled WGS sequence"/>
</dbReference>
<organism evidence="10 11">
    <name type="scientific">Streptomyces brasiliensis</name>
    <dbReference type="NCBI Taxonomy" id="1954"/>
    <lineage>
        <taxon>Bacteria</taxon>
        <taxon>Bacillati</taxon>
        <taxon>Actinomycetota</taxon>
        <taxon>Actinomycetes</taxon>
        <taxon>Kitasatosporales</taxon>
        <taxon>Streptomycetaceae</taxon>
        <taxon>Streptomyces</taxon>
    </lineage>
</organism>
<dbReference type="PANTHER" id="PTHR42877:SF4">
    <property type="entry name" value="FAD_NAD(P)-BINDING DOMAIN-CONTAINING PROTEIN-RELATED"/>
    <property type="match status" value="1"/>
</dbReference>
<dbReference type="GO" id="GO:0004499">
    <property type="term" value="F:N,N-dimethylaniline monooxygenase activity"/>
    <property type="evidence" value="ECO:0007669"/>
    <property type="project" value="InterPro"/>
</dbReference>
<gene>
    <name evidence="10" type="ORF">GCM10010121_038150</name>
</gene>
<dbReference type="InterPro" id="IPR036188">
    <property type="entry name" value="FAD/NAD-bd_sf"/>
</dbReference>
<dbReference type="Gene3D" id="3.50.50.60">
    <property type="entry name" value="FAD/NAD(P)-binding domain"/>
    <property type="match status" value="3"/>
</dbReference>
<comment type="caution">
    <text evidence="10">The sequence shown here is derived from an EMBL/GenBank/DDBJ whole genome shotgun (WGS) entry which is preliminary data.</text>
</comment>
<dbReference type="GO" id="GO:0050660">
    <property type="term" value="F:flavin adenine dinucleotide binding"/>
    <property type="evidence" value="ECO:0007669"/>
    <property type="project" value="InterPro"/>
</dbReference>
<evidence type="ECO:0000256" key="9">
    <source>
        <dbReference type="ARBA" id="ARBA00074115"/>
    </source>
</evidence>
<evidence type="ECO:0000256" key="8">
    <source>
        <dbReference type="ARBA" id="ARBA00057341"/>
    </source>
</evidence>
<reference evidence="10" key="2">
    <citation type="submission" date="2020-09" db="EMBL/GenBank/DDBJ databases">
        <authorList>
            <person name="Sun Q."/>
            <person name="Ohkuma M."/>
        </authorList>
    </citation>
    <scope>NUCLEOTIDE SEQUENCE</scope>
    <source>
        <strain evidence="10">JCM 3086</strain>
    </source>
</reference>
<dbReference type="SUPFAM" id="SSF51905">
    <property type="entry name" value="FAD/NAD(P)-binding domain"/>
    <property type="match status" value="2"/>
</dbReference>
<proteinExistence type="inferred from homology"/>
<comment type="similarity">
    <text evidence="2">Belongs to the FAD-binding monooxygenase family.</text>
</comment>
<keyword evidence="4" id="KW-0274">FAD</keyword>
<evidence type="ECO:0000256" key="1">
    <source>
        <dbReference type="ARBA" id="ARBA00001974"/>
    </source>
</evidence>
<dbReference type="InterPro" id="IPR020946">
    <property type="entry name" value="Flavin_mOase-like"/>
</dbReference>
<dbReference type="FunFam" id="3.50.50.60:FF:000266">
    <property type="entry name" value="Baeyer-Villiger monooxygenase"/>
    <property type="match status" value="1"/>
</dbReference>
<dbReference type="RefSeq" id="WP_189312401.1">
    <property type="nucleotide sequence ID" value="NZ_BMQA01000011.1"/>
</dbReference>
<evidence type="ECO:0000256" key="7">
    <source>
        <dbReference type="ARBA" id="ARBA00023033"/>
    </source>
</evidence>
<dbReference type="Pfam" id="PF00743">
    <property type="entry name" value="FMO-like"/>
    <property type="match status" value="1"/>
</dbReference>
<dbReference type="FunFam" id="3.50.50.60:FF:000214">
    <property type="entry name" value="PROBABLE MONOOXYGENASE"/>
    <property type="match status" value="1"/>
</dbReference>
<keyword evidence="3" id="KW-0285">Flavoprotein</keyword>
<evidence type="ECO:0000256" key="2">
    <source>
        <dbReference type="ARBA" id="ARBA00010139"/>
    </source>
</evidence>
<comment type="function">
    <text evidence="8">Catalyzes a Baeyer-Villiger oxidation reaction, i.e. the insertion of an oxygen atom into a carbon-carbon bond adjacent to a carbonyl, which converts ketones to esters or lactones using NADPH and/or NADH as an electron donor. Thus, can convert bicyclo[3.2.0]hept-2-en-6-one into the oxidative lactone products 2-oxabicyclo[3.3.0]oct-6-en-3-one and 3-oxabicyclo[3.3.0]oct-6-en-2-one. Is also able to catalyze the sulfoxidation of methyl phenyl sulfide (thioanisole).</text>
</comment>
<dbReference type="PANTHER" id="PTHR42877">
    <property type="entry name" value="L-ORNITHINE N(5)-MONOOXYGENASE-RELATED"/>
    <property type="match status" value="1"/>
</dbReference>